<dbReference type="PROSITE" id="PS50928">
    <property type="entry name" value="ABC_TM1"/>
    <property type="match status" value="1"/>
</dbReference>
<dbReference type="CDD" id="cd06261">
    <property type="entry name" value="TM_PBP2"/>
    <property type="match status" value="1"/>
</dbReference>
<keyword evidence="10" id="KW-1185">Reference proteome</keyword>
<keyword evidence="3" id="KW-1003">Cell membrane</keyword>
<protein>
    <submittedName>
        <fullName evidence="9">NitT/TauT family transport system permease protein</fullName>
    </submittedName>
</protein>
<keyword evidence="2 7" id="KW-0813">Transport</keyword>
<reference evidence="9" key="1">
    <citation type="submission" date="2023-07" db="EMBL/GenBank/DDBJ databases">
        <title>Sequencing the genomes of 1000 actinobacteria strains.</title>
        <authorList>
            <person name="Klenk H.-P."/>
        </authorList>
    </citation>
    <scope>NUCLEOTIDE SEQUENCE</scope>
    <source>
        <strain evidence="9">DSM 44707</strain>
    </source>
</reference>
<evidence type="ECO:0000256" key="6">
    <source>
        <dbReference type="ARBA" id="ARBA00023136"/>
    </source>
</evidence>
<dbReference type="PANTHER" id="PTHR30151">
    <property type="entry name" value="ALKANE SULFONATE ABC TRANSPORTER-RELATED, MEMBRANE SUBUNIT"/>
    <property type="match status" value="1"/>
</dbReference>
<keyword evidence="5 7" id="KW-1133">Transmembrane helix</keyword>
<dbReference type="InterPro" id="IPR000515">
    <property type="entry name" value="MetI-like"/>
</dbReference>
<feature type="transmembrane region" description="Helical" evidence="7">
    <location>
        <begin position="132"/>
        <end position="151"/>
    </location>
</feature>
<accession>A0AAE3YX01</accession>
<dbReference type="Proteomes" id="UP001183643">
    <property type="component" value="Unassembled WGS sequence"/>
</dbReference>
<evidence type="ECO:0000313" key="10">
    <source>
        <dbReference type="Proteomes" id="UP001183643"/>
    </source>
</evidence>
<comment type="subcellular location">
    <subcellularLocation>
        <location evidence="1 7">Cell membrane</location>
        <topology evidence="1 7">Multi-pass membrane protein</topology>
    </subcellularLocation>
</comment>
<feature type="transmembrane region" description="Helical" evidence="7">
    <location>
        <begin position="104"/>
        <end position="126"/>
    </location>
</feature>
<comment type="caution">
    <text evidence="9">The sequence shown here is derived from an EMBL/GenBank/DDBJ whole genome shotgun (WGS) entry which is preliminary data.</text>
</comment>
<feature type="transmembrane region" description="Helical" evidence="7">
    <location>
        <begin position="228"/>
        <end position="250"/>
    </location>
</feature>
<dbReference type="GO" id="GO:0005886">
    <property type="term" value="C:plasma membrane"/>
    <property type="evidence" value="ECO:0007669"/>
    <property type="project" value="UniProtKB-SubCell"/>
</dbReference>
<proteinExistence type="inferred from homology"/>
<gene>
    <name evidence="9" type="ORF">J2S41_006204</name>
</gene>
<evidence type="ECO:0000256" key="2">
    <source>
        <dbReference type="ARBA" id="ARBA00022448"/>
    </source>
</evidence>
<dbReference type="InterPro" id="IPR035906">
    <property type="entry name" value="MetI-like_sf"/>
</dbReference>
<feature type="transmembrane region" description="Helical" evidence="7">
    <location>
        <begin position="185"/>
        <end position="208"/>
    </location>
</feature>
<dbReference type="Gene3D" id="1.10.3720.10">
    <property type="entry name" value="MetI-like"/>
    <property type="match status" value="1"/>
</dbReference>
<keyword evidence="4 7" id="KW-0812">Transmembrane</keyword>
<evidence type="ECO:0000256" key="5">
    <source>
        <dbReference type="ARBA" id="ARBA00022989"/>
    </source>
</evidence>
<evidence type="ECO:0000313" key="9">
    <source>
        <dbReference type="EMBL" id="MDR7279426.1"/>
    </source>
</evidence>
<dbReference type="GO" id="GO:0055085">
    <property type="term" value="P:transmembrane transport"/>
    <property type="evidence" value="ECO:0007669"/>
    <property type="project" value="InterPro"/>
</dbReference>
<evidence type="ECO:0000256" key="7">
    <source>
        <dbReference type="RuleBase" id="RU363032"/>
    </source>
</evidence>
<comment type="similarity">
    <text evidence="7">Belongs to the binding-protein-dependent transport system permease family.</text>
</comment>
<organism evidence="9 10">
    <name type="scientific">Catenuloplanes atrovinosus</name>
    <dbReference type="NCBI Taxonomy" id="137266"/>
    <lineage>
        <taxon>Bacteria</taxon>
        <taxon>Bacillati</taxon>
        <taxon>Actinomycetota</taxon>
        <taxon>Actinomycetes</taxon>
        <taxon>Micromonosporales</taxon>
        <taxon>Micromonosporaceae</taxon>
        <taxon>Catenuloplanes</taxon>
    </lineage>
</organism>
<feature type="transmembrane region" description="Helical" evidence="7">
    <location>
        <begin position="73"/>
        <end position="92"/>
    </location>
</feature>
<dbReference type="PANTHER" id="PTHR30151:SF20">
    <property type="entry name" value="ABC TRANSPORTER PERMEASE PROTEIN HI_0355-RELATED"/>
    <property type="match status" value="1"/>
</dbReference>
<dbReference type="RefSeq" id="WP_310372982.1">
    <property type="nucleotide sequence ID" value="NZ_JAVDYB010000001.1"/>
</dbReference>
<dbReference type="AlphaFoldDB" id="A0AAE3YX01"/>
<feature type="domain" description="ABC transmembrane type-1" evidence="8">
    <location>
        <begin position="66"/>
        <end position="247"/>
    </location>
</feature>
<evidence type="ECO:0000256" key="1">
    <source>
        <dbReference type="ARBA" id="ARBA00004651"/>
    </source>
</evidence>
<keyword evidence="6 7" id="KW-0472">Membrane</keyword>
<dbReference type="SUPFAM" id="SSF161098">
    <property type="entry name" value="MetI-like"/>
    <property type="match status" value="1"/>
</dbReference>
<sequence>MTTQAAGRVKRPQIGGVLLPLAALALLVVAWYGAVRIWDVPKAVVPSPELAIEQIAKRADYLIDQSLFTLFEVWLGFGIAIVVGVALALSLSASRMLDQAFSPILVGFNAVPKIAIGPMLVMWFGFGYEPKVLVVVLLSFFPVVLSTMAGLKSVPADLIELTQSMDASRVKTFLKVRVPWALPQFFTGLKLGISLAFVGAVVGEFIGGGRDGIGYVISAARTQLNTPLAFAAIFMLALMSVLSYYLIVWLERVLLPWARETSR</sequence>
<dbReference type="Pfam" id="PF00528">
    <property type="entry name" value="BPD_transp_1"/>
    <property type="match status" value="1"/>
</dbReference>
<dbReference type="EMBL" id="JAVDYB010000001">
    <property type="protein sequence ID" value="MDR7279426.1"/>
    <property type="molecule type" value="Genomic_DNA"/>
</dbReference>
<feature type="transmembrane region" description="Helical" evidence="7">
    <location>
        <begin position="12"/>
        <end position="34"/>
    </location>
</feature>
<name>A0AAE3YX01_9ACTN</name>
<evidence type="ECO:0000256" key="3">
    <source>
        <dbReference type="ARBA" id="ARBA00022475"/>
    </source>
</evidence>
<evidence type="ECO:0000256" key="4">
    <source>
        <dbReference type="ARBA" id="ARBA00022692"/>
    </source>
</evidence>
<evidence type="ECO:0000259" key="8">
    <source>
        <dbReference type="PROSITE" id="PS50928"/>
    </source>
</evidence>